<protein>
    <submittedName>
        <fullName evidence="1">Uncharacterized protein</fullName>
    </submittedName>
</protein>
<keyword evidence="2" id="KW-1185">Reference proteome</keyword>
<organism evidence="1 2">
    <name type="scientific">Tanacetum coccineum</name>
    <dbReference type="NCBI Taxonomy" id="301880"/>
    <lineage>
        <taxon>Eukaryota</taxon>
        <taxon>Viridiplantae</taxon>
        <taxon>Streptophyta</taxon>
        <taxon>Embryophyta</taxon>
        <taxon>Tracheophyta</taxon>
        <taxon>Spermatophyta</taxon>
        <taxon>Magnoliopsida</taxon>
        <taxon>eudicotyledons</taxon>
        <taxon>Gunneridae</taxon>
        <taxon>Pentapetalae</taxon>
        <taxon>asterids</taxon>
        <taxon>campanulids</taxon>
        <taxon>Asterales</taxon>
        <taxon>Asteraceae</taxon>
        <taxon>Asteroideae</taxon>
        <taxon>Anthemideae</taxon>
        <taxon>Anthemidinae</taxon>
        <taxon>Tanacetum</taxon>
    </lineage>
</organism>
<dbReference type="Proteomes" id="UP001151760">
    <property type="component" value="Unassembled WGS sequence"/>
</dbReference>
<evidence type="ECO:0000313" key="2">
    <source>
        <dbReference type="Proteomes" id="UP001151760"/>
    </source>
</evidence>
<comment type="caution">
    <text evidence="1">The sequence shown here is derived from an EMBL/GenBank/DDBJ whole genome shotgun (WGS) entry which is preliminary data.</text>
</comment>
<dbReference type="EMBL" id="BQNB010009531">
    <property type="protein sequence ID" value="GJS64820.1"/>
    <property type="molecule type" value="Genomic_DNA"/>
</dbReference>
<evidence type="ECO:0000313" key="1">
    <source>
        <dbReference type="EMBL" id="GJS64820.1"/>
    </source>
</evidence>
<proteinExistence type="predicted"/>
<reference evidence="1" key="1">
    <citation type="journal article" date="2022" name="Int. J. Mol. Sci.">
        <title>Draft Genome of Tanacetum Coccineum: Genomic Comparison of Closely Related Tanacetum-Family Plants.</title>
        <authorList>
            <person name="Yamashiro T."/>
            <person name="Shiraishi A."/>
            <person name="Nakayama K."/>
            <person name="Satake H."/>
        </authorList>
    </citation>
    <scope>NUCLEOTIDE SEQUENCE</scope>
</reference>
<gene>
    <name evidence="1" type="ORF">Tco_0679384</name>
</gene>
<reference evidence="1" key="2">
    <citation type="submission" date="2022-01" db="EMBL/GenBank/DDBJ databases">
        <authorList>
            <person name="Yamashiro T."/>
            <person name="Shiraishi A."/>
            <person name="Satake H."/>
            <person name="Nakayama K."/>
        </authorList>
    </citation>
    <scope>NUCLEOTIDE SEQUENCE</scope>
</reference>
<accession>A0ABQ4XIG5</accession>
<name>A0ABQ4XIG5_9ASTR</name>
<sequence>MGNHVEPTVSANIDNVHNMDNIDSENTGSGYNMNDNIMHNEGTSSGHNNVKVDSDGESRKNEIKHVGTYANAVKKVKDHIQNKLNFVPTIVKDLGNGVVVFDKELVEIGSKMSLPKARYHLKRMWGRYGLKEIMDNANGRHKNRVKLKTNSYIESSK</sequence>